<sequence>MGAFVLSAGEYRELAEAYRAKAGAPGLDPNKATELRNIARSLSALASQLEILDLYDKAPPKRMSAP</sequence>
<organism evidence="1 2">
    <name type="scientific">Bradyrhizobium japonicum</name>
    <dbReference type="NCBI Taxonomy" id="375"/>
    <lineage>
        <taxon>Bacteria</taxon>
        <taxon>Pseudomonadati</taxon>
        <taxon>Pseudomonadota</taxon>
        <taxon>Alphaproteobacteria</taxon>
        <taxon>Hyphomicrobiales</taxon>
        <taxon>Nitrobacteraceae</taxon>
        <taxon>Bradyrhizobium</taxon>
    </lineage>
</organism>
<proteinExistence type="predicted"/>
<dbReference type="Proteomes" id="UP000181962">
    <property type="component" value="Chromosome"/>
</dbReference>
<evidence type="ECO:0000313" key="2">
    <source>
        <dbReference type="Proteomes" id="UP000181962"/>
    </source>
</evidence>
<accession>A0A1L3F9E8</accession>
<dbReference type="AlphaFoldDB" id="A0A1L3F9E8"/>
<dbReference type="EMBL" id="CP017637">
    <property type="protein sequence ID" value="APG09919.1"/>
    <property type="molecule type" value="Genomic_DNA"/>
</dbReference>
<name>A0A1L3F9E8_BRAJP</name>
<gene>
    <name evidence="1" type="ORF">BKD09_16455</name>
</gene>
<protein>
    <submittedName>
        <fullName evidence="1">Uncharacterized protein</fullName>
    </submittedName>
</protein>
<evidence type="ECO:0000313" key="1">
    <source>
        <dbReference type="EMBL" id="APG09919.1"/>
    </source>
</evidence>
<reference evidence="1 2" key="1">
    <citation type="submission" date="2016-11" db="EMBL/GenBank/DDBJ databases">
        <title>Complete Genome Sequence of Bradyrhizobium sp. strain J5, an isolated from soybean nodule in Hokkaido.</title>
        <authorList>
            <person name="Kanehara K."/>
        </authorList>
    </citation>
    <scope>NUCLEOTIDE SEQUENCE [LARGE SCALE GENOMIC DNA]</scope>
    <source>
        <strain evidence="1 2">J5</strain>
    </source>
</reference>